<dbReference type="AlphaFoldDB" id="A0A816S9X0"/>
<dbReference type="EMBL" id="HG994360">
    <property type="protein sequence ID" value="CAF2081279.1"/>
    <property type="molecule type" value="Genomic_DNA"/>
</dbReference>
<dbReference type="PROSITE" id="PS51257">
    <property type="entry name" value="PROKAR_LIPOPROTEIN"/>
    <property type="match status" value="1"/>
</dbReference>
<organism evidence="2">
    <name type="scientific">Brassica napus</name>
    <name type="common">Rape</name>
    <dbReference type="NCBI Taxonomy" id="3708"/>
    <lineage>
        <taxon>Eukaryota</taxon>
        <taxon>Viridiplantae</taxon>
        <taxon>Streptophyta</taxon>
        <taxon>Embryophyta</taxon>
        <taxon>Tracheophyta</taxon>
        <taxon>Spermatophyta</taxon>
        <taxon>Magnoliopsida</taxon>
        <taxon>eudicotyledons</taxon>
        <taxon>Gunneridae</taxon>
        <taxon>Pentapetalae</taxon>
        <taxon>rosids</taxon>
        <taxon>malvids</taxon>
        <taxon>Brassicales</taxon>
        <taxon>Brassicaceae</taxon>
        <taxon>Brassiceae</taxon>
        <taxon>Brassica</taxon>
    </lineage>
</organism>
<sequence>MAINIKPFAIPNSLSSSSCHSGMAIGLSRPVPSRPAAGFSSGGTRRDRPARDAVLKLAAQSRPAKCVSLRGPSRGINASMQPKCSSVTGIKMAASISTKSLYGPQDYDRV</sequence>
<evidence type="ECO:0000313" key="2">
    <source>
        <dbReference type="EMBL" id="CAF2081279.1"/>
    </source>
</evidence>
<name>A0A816S9X0_BRANA</name>
<evidence type="ECO:0000256" key="1">
    <source>
        <dbReference type="SAM" id="MobiDB-lite"/>
    </source>
</evidence>
<dbReference type="Proteomes" id="UP001295469">
    <property type="component" value="Chromosome A06"/>
</dbReference>
<reference evidence="2" key="1">
    <citation type="submission" date="2021-01" db="EMBL/GenBank/DDBJ databases">
        <authorList>
            <consortium name="Genoscope - CEA"/>
            <person name="William W."/>
        </authorList>
    </citation>
    <scope>NUCLEOTIDE SEQUENCE</scope>
</reference>
<protein>
    <submittedName>
        <fullName evidence="2">(rape) hypothetical protein</fullName>
    </submittedName>
</protein>
<accession>A0A816S9X0</accession>
<gene>
    <name evidence="2" type="ORF">DARMORV10_A06P02070.1</name>
</gene>
<proteinExistence type="predicted"/>
<feature type="region of interest" description="Disordered" evidence="1">
    <location>
        <begin position="24"/>
        <end position="50"/>
    </location>
</feature>